<dbReference type="EMBL" id="JH000074">
    <property type="protein sequence ID" value="EGW01576.1"/>
    <property type="molecule type" value="Genomic_DNA"/>
</dbReference>
<keyword evidence="5" id="KW-0221">Differentiation</keyword>
<evidence type="ECO:0000256" key="15">
    <source>
        <dbReference type="PROSITE-ProRule" id="PRU00108"/>
    </source>
</evidence>
<dbReference type="GO" id="GO:0030334">
    <property type="term" value="P:regulation of cell migration"/>
    <property type="evidence" value="ECO:0007669"/>
    <property type="project" value="UniProtKB-ARBA"/>
</dbReference>
<dbReference type="SMART" id="SM00389">
    <property type="entry name" value="HOX"/>
    <property type="match status" value="1"/>
</dbReference>
<name>G3GZA8_CRIGR</name>
<comment type="similarity">
    <text evidence="2">Belongs to the paired homeobox family.</text>
</comment>
<dbReference type="FunCoup" id="G3GZA8">
    <property type="interactions" value="1213"/>
</dbReference>
<dbReference type="SUPFAM" id="SSF46689">
    <property type="entry name" value="Homeodomain-like"/>
    <property type="match status" value="2"/>
</dbReference>
<dbReference type="GO" id="GO:0021510">
    <property type="term" value="P:spinal cord development"/>
    <property type="evidence" value="ECO:0007669"/>
    <property type="project" value="UniProtKB-ARBA"/>
</dbReference>
<dbReference type="CDD" id="cd00131">
    <property type="entry name" value="PAX"/>
    <property type="match status" value="1"/>
</dbReference>
<dbReference type="PROSITE" id="PS51057">
    <property type="entry name" value="PAIRED_2"/>
    <property type="match status" value="1"/>
</dbReference>
<sequence>MESGFCVGPELGTAKVWPRLHHPRSHPVLAPFIDRQLDKLAMPVVFPALLLSTLLGCRDPHTLNGSKQAFFWSLREGQGVGEKPGADTEKLDLIAEVRTGHSGVNQLGGVFVNGRPLPDSTRQKIVELAHSGARPCDISRILQVSNGCVSKILGRYYETGSIRPRAIGGSKPRVATPEVVSKIAQYKRECPSIFAWEIRDRLLSEGVCTNDNIPSVSSINRVLRNLASEKQQMGADGMYDKLRMLNGQTGSWGTRPGWYPGTSVPGQPTQDGCQQQEGGGENTNSISSNGEDSDEAQMRLQLKRKLQRNRTSFTQEQIEALEKEFERTHYPDVFARERLAAKIDLPEARIQVWFSNRRAKWRREEKLRNQRRQASNTPSHIPISSSFSTSVYQPIPQPTTPVSSFTSGSMLGRTDTALTNTYSALPPMPSFTMANNLPMQPPVPSQTSSYSCMLPTSPSVNGRSYDTYTPPHMQTHMNSQPMGTSGTTSTEEKTYTSIAQGEVDSTGEHANVDHVDSEGCLKGNETGDMALLAVGTTLTGEDLP</sequence>
<evidence type="ECO:0000256" key="14">
    <source>
        <dbReference type="ARBA" id="ARBA00078993"/>
    </source>
</evidence>
<dbReference type="AlphaFoldDB" id="G3GZA8"/>
<dbReference type="GO" id="GO:0009653">
    <property type="term" value="P:anatomical structure morphogenesis"/>
    <property type="evidence" value="ECO:0007669"/>
    <property type="project" value="UniProtKB-ARBA"/>
</dbReference>
<feature type="compositionally biased region" description="Low complexity" evidence="17">
    <location>
        <begin position="377"/>
        <end position="390"/>
    </location>
</feature>
<dbReference type="PROSITE" id="PS00027">
    <property type="entry name" value="HOMEOBOX_1"/>
    <property type="match status" value="1"/>
</dbReference>
<keyword evidence="9" id="KW-0804">Transcription</keyword>
<dbReference type="GO" id="GO:0005634">
    <property type="term" value="C:nucleus"/>
    <property type="evidence" value="ECO:0007669"/>
    <property type="project" value="UniProtKB-SubCell"/>
</dbReference>
<dbReference type="Proteomes" id="UP000001075">
    <property type="component" value="Unassembled WGS sequence"/>
</dbReference>
<dbReference type="GO" id="GO:0050767">
    <property type="term" value="P:regulation of neurogenesis"/>
    <property type="evidence" value="ECO:0007669"/>
    <property type="project" value="UniProtKB-ARBA"/>
</dbReference>
<organism evidence="20 21">
    <name type="scientific">Cricetulus griseus</name>
    <name type="common">Chinese hamster</name>
    <name type="synonym">Cricetulus barabensis griseus</name>
    <dbReference type="NCBI Taxonomy" id="10029"/>
    <lineage>
        <taxon>Eukaryota</taxon>
        <taxon>Metazoa</taxon>
        <taxon>Chordata</taxon>
        <taxon>Craniata</taxon>
        <taxon>Vertebrata</taxon>
        <taxon>Euteleostomi</taxon>
        <taxon>Mammalia</taxon>
        <taxon>Eutheria</taxon>
        <taxon>Euarchontoglires</taxon>
        <taxon>Glires</taxon>
        <taxon>Rodentia</taxon>
        <taxon>Myomorpha</taxon>
        <taxon>Muroidea</taxon>
        <taxon>Cricetidae</taxon>
        <taxon>Cricetinae</taxon>
        <taxon>Cricetulus</taxon>
    </lineage>
</organism>
<dbReference type="GO" id="GO:0048708">
    <property type="term" value="P:astrocyte differentiation"/>
    <property type="evidence" value="ECO:0007669"/>
    <property type="project" value="UniProtKB-ARBA"/>
</dbReference>
<keyword evidence="4" id="KW-0563">Paired box</keyword>
<keyword evidence="6" id="KW-0805">Transcription regulation</keyword>
<evidence type="ECO:0000256" key="8">
    <source>
        <dbReference type="ARBA" id="ARBA00023155"/>
    </source>
</evidence>
<reference evidence="21" key="1">
    <citation type="journal article" date="2011" name="Nat. Biotechnol.">
        <title>The genomic sequence of the Chinese hamster ovary (CHO)-K1 cell line.</title>
        <authorList>
            <person name="Xu X."/>
            <person name="Nagarajan H."/>
            <person name="Lewis N.E."/>
            <person name="Pan S."/>
            <person name="Cai Z."/>
            <person name="Liu X."/>
            <person name="Chen W."/>
            <person name="Xie M."/>
            <person name="Wang W."/>
            <person name="Hammond S."/>
            <person name="Andersen M.R."/>
            <person name="Neff N."/>
            <person name="Passarelli B."/>
            <person name="Koh W."/>
            <person name="Fan H.C."/>
            <person name="Wang J."/>
            <person name="Gui Y."/>
            <person name="Lee K.H."/>
            <person name="Betenbaugh M.J."/>
            <person name="Quake S.R."/>
            <person name="Famili I."/>
            <person name="Palsson B.O."/>
            <person name="Wang J."/>
        </authorList>
    </citation>
    <scope>NUCLEOTIDE SEQUENCE [LARGE SCALE GENOMIC DNA]</scope>
    <source>
        <strain evidence="21">CHO K1 cell line</strain>
    </source>
</reference>
<evidence type="ECO:0000256" key="3">
    <source>
        <dbReference type="ARBA" id="ARBA00022473"/>
    </source>
</evidence>
<dbReference type="InterPro" id="IPR017970">
    <property type="entry name" value="Homeobox_CS"/>
</dbReference>
<dbReference type="InterPro" id="IPR001356">
    <property type="entry name" value="HD"/>
</dbReference>
<evidence type="ECO:0000256" key="13">
    <source>
        <dbReference type="ARBA" id="ARBA00065980"/>
    </source>
</evidence>
<keyword evidence="3" id="KW-0217">Developmental protein</keyword>
<dbReference type="GO" id="GO:0000785">
    <property type="term" value="C:chromatin"/>
    <property type="evidence" value="ECO:0007669"/>
    <property type="project" value="UniProtKB-ARBA"/>
</dbReference>
<evidence type="ECO:0000259" key="19">
    <source>
        <dbReference type="PROSITE" id="PS51057"/>
    </source>
</evidence>
<dbReference type="GO" id="GO:0000981">
    <property type="term" value="F:DNA-binding transcription factor activity, RNA polymerase II-specific"/>
    <property type="evidence" value="ECO:0007669"/>
    <property type="project" value="InterPro"/>
</dbReference>
<dbReference type="InParanoid" id="G3GZA8"/>
<dbReference type="FunFam" id="1.10.10.60:FF:000028">
    <property type="entry name" value="Paired box protein Pax-6"/>
    <property type="match status" value="1"/>
</dbReference>
<dbReference type="CDD" id="cd00086">
    <property type="entry name" value="homeodomain"/>
    <property type="match status" value="1"/>
</dbReference>
<dbReference type="GO" id="GO:0060041">
    <property type="term" value="P:retina development in camera-type eye"/>
    <property type="evidence" value="ECO:0007669"/>
    <property type="project" value="UniProtKB-ARBA"/>
</dbReference>
<proteinExistence type="inferred from homology"/>
<dbReference type="eggNOG" id="KOG0849">
    <property type="taxonomic scope" value="Eukaryota"/>
</dbReference>
<comment type="function">
    <text evidence="12">Transcription factor with important functions in the development of the eye, nose, central nervous system and pancreas. Required for the differentiation of pancreatic islet alpha cells. Competes with PAX4 in binding to a common element in the glucagon, insulin and somatostatin promoters. Regulates specification of the ventral neuron subtypes by establishing the correct progenitor domains. Acts as a transcriptional repressor of NFATC1-mediated gene expression.</text>
</comment>
<keyword evidence="10 15" id="KW-0539">Nucleus</keyword>
<dbReference type="PROSITE" id="PS50071">
    <property type="entry name" value="HOMEOBOX_2"/>
    <property type="match status" value="1"/>
</dbReference>
<dbReference type="PANTHER" id="PTHR45636">
    <property type="entry name" value="PAIRED BOX PROTEIN PAX-6-RELATED-RELATED"/>
    <property type="match status" value="1"/>
</dbReference>
<evidence type="ECO:0000256" key="4">
    <source>
        <dbReference type="ARBA" id="ARBA00022724"/>
    </source>
</evidence>
<accession>G3GZA8</accession>
<protein>
    <recommendedName>
        <fullName evidence="11">Paired box protein Pax-6</fullName>
    </recommendedName>
    <alternativeName>
        <fullName evidence="14">Oculorhombin</fullName>
    </alternativeName>
</protein>
<evidence type="ECO:0000256" key="5">
    <source>
        <dbReference type="ARBA" id="ARBA00022782"/>
    </source>
</evidence>
<dbReference type="SMART" id="SM00351">
    <property type="entry name" value="PAX"/>
    <property type="match status" value="1"/>
</dbReference>
<evidence type="ECO:0000313" key="20">
    <source>
        <dbReference type="EMBL" id="EGW01576.1"/>
    </source>
</evidence>
<dbReference type="GO" id="GO:0010628">
    <property type="term" value="P:positive regulation of gene expression"/>
    <property type="evidence" value="ECO:0007669"/>
    <property type="project" value="UniProtKB-ARBA"/>
</dbReference>
<dbReference type="Gene3D" id="1.10.10.60">
    <property type="entry name" value="Homeodomain-like"/>
    <property type="match status" value="1"/>
</dbReference>
<keyword evidence="8 15" id="KW-0371">Homeobox</keyword>
<comment type="subunit">
    <text evidence="13">Interacts with MAF and MAFB. Interacts with TRIM11; this interaction leads to ubiquitination and proteasomal degradation, as well as inhibition of transactivation, possibly in part by preventing PAX6 binding to consensus DNA sequences. Interacts with TLE6/GRG6.</text>
</comment>
<dbReference type="InterPro" id="IPR043182">
    <property type="entry name" value="PAIRED_DNA-bd_dom"/>
</dbReference>
<dbReference type="GO" id="GO:0061351">
    <property type="term" value="P:neural precursor cell proliferation"/>
    <property type="evidence" value="ECO:0007669"/>
    <property type="project" value="UniProtKB-ARBA"/>
</dbReference>
<dbReference type="GO" id="GO:0000978">
    <property type="term" value="F:RNA polymerase II cis-regulatory region sequence-specific DNA binding"/>
    <property type="evidence" value="ECO:0007669"/>
    <property type="project" value="UniProtKB-ARBA"/>
</dbReference>
<dbReference type="InterPro" id="IPR009057">
    <property type="entry name" value="Homeodomain-like_sf"/>
</dbReference>
<dbReference type="GO" id="GO:0045944">
    <property type="term" value="P:positive regulation of transcription by RNA polymerase II"/>
    <property type="evidence" value="ECO:0007669"/>
    <property type="project" value="UniProtKB-ARBA"/>
</dbReference>
<evidence type="ECO:0000256" key="2">
    <source>
        <dbReference type="ARBA" id="ARBA00005733"/>
    </source>
</evidence>
<evidence type="ECO:0000256" key="10">
    <source>
        <dbReference type="ARBA" id="ARBA00023242"/>
    </source>
</evidence>
<feature type="region of interest" description="Disordered" evidence="17">
    <location>
        <begin position="258"/>
        <end position="297"/>
    </location>
</feature>
<dbReference type="Pfam" id="PF00292">
    <property type="entry name" value="PAX"/>
    <property type="match status" value="1"/>
</dbReference>
<dbReference type="PANTHER" id="PTHR45636:SF48">
    <property type="entry name" value="PAIRED BOX PROTEIN PAX-6"/>
    <property type="match status" value="1"/>
</dbReference>
<dbReference type="GO" id="GO:0003309">
    <property type="term" value="P:type B pancreatic cell differentiation"/>
    <property type="evidence" value="ECO:0007669"/>
    <property type="project" value="UniProtKB-ARBA"/>
</dbReference>
<evidence type="ECO:0000256" key="9">
    <source>
        <dbReference type="ARBA" id="ARBA00023163"/>
    </source>
</evidence>
<dbReference type="GO" id="GO:0051656">
    <property type="term" value="P:establishment of organelle localization"/>
    <property type="evidence" value="ECO:0007669"/>
    <property type="project" value="UniProtKB-ARBA"/>
</dbReference>
<dbReference type="GO" id="GO:0021537">
    <property type="term" value="P:telencephalon development"/>
    <property type="evidence" value="ECO:0007669"/>
    <property type="project" value="UniProtKB-ARBA"/>
</dbReference>
<dbReference type="GO" id="GO:0045597">
    <property type="term" value="P:positive regulation of cell differentiation"/>
    <property type="evidence" value="ECO:0007669"/>
    <property type="project" value="UniProtKB-ARBA"/>
</dbReference>
<feature type="domain" description="Homeobox" evidence="18">
    <location>
        <begin position="304"/>
        <end position="364"/>
    </location>
</feature>
<dbReference type="GO" id="GO:0003322">
    <property type="term" value="P:pancreatic A cell development"/>
    <property type="evidence" value="ECO:0007669"/>
    <property type="project" value="UniProtKB-ARBA"/>
</dbReference>
<dbReference type="STRING" id="10029.G3GZA8"/>
<feature type="domain" description="Paired" evidence="19">
    <location>
        <begin position="100"/>
        <end position="226"/>
    </location>
</feature>
<keyword evidence="7 15" id="KW-0238">DNA-binding</keyword>
<dbReference type="FunFam" id="1.10.10.10:FF:000069">
    <property type="entry name" value="Paired box protein Pax-6"/>
    <property type="match status" value="1"/>
</dbReference>
<dbReference type="PaxDb" id="10029-XP_007633514.1"/>
<evidence type="ECO:0000256" key="7">
    <source>
        <dbReference type="ARBA" id="ARBA00023125"/>
    </source>
</evidence>
<dbReference type="PRINTS" id="PR00027">
    <property type="entry name" value="PAIREDBOX"/>
</dbReference>
<evidence type="ECO:0000256" key="12">
    <source>
        <dbReference type="ARBA" id="ARBA00060203"/>
    </source>
</evidence>
<evidence type="ECO:0000256" key="1">
    <source>
        <dbReference type="ARBA" id="ARBA00004123"/>
    </source>
</evidence>
<feature type="DNA-binding region" description="Homeobox" evidence="15">
    <location>
        <begin position="306"/>
        <end position="365"/>
    </location>
</feature>
<evidence type="ECO:0000256" key="11">
    <source>
        <dbReference type="ARBA" id="ARBA00044108"/>
    </source>
</evidence>
<gene>
    <name evidence="20" type="ORF">I79_003168</name>
</gene>
<dbReference type="InterPro" id="IPR043565">
    <property type="entry name" value="PAX_fam"/>
</dbReference>
<evidence type="ECO:0000256" key="6">
    <source>
        <dbReference type="ARBA" id="ARBA00023015"/>
    </source>
</evidence>
<feature type="region of interest" description="Disordered" evidence="17">
    <location>
        <begin position="365"/>
        <end position="407"/>
    </location>
</feature>
<dbReference type="GO" id="GO:0045664">
    <property type="term" value="P:regulation of neuron differentiation"/>
    <property type="evidence" value="ECO:0007669"/>
    <property type="project" value="UniProtKB-ARBA"/>
</dbReference>
<dbReference type="Gene3D" id="1.10.10.10">
    <property type="entry name" value="Winged helix-like DNA-binding domain superfamily/Winged helix DNA-binding domain"/>
    <property type="match status" value="2"/>
</dbReference>
<dbReference type="FunFam" id="1.10.10.10:FF:000003">
    <property type="entry name" value="Paired box protein Pax-6"/>
    <property type="match status" value="1"/>
</dbReference>
<dbReference type="GO" id="GO:0050877">
    <property type="term" value="P:nervous system process"/>
    <property type="evidence" value="ECO:0007669"/>
    <property type="project" value="UniProtKB-ARBA"/>
</dbReference>
<evidence type="ECO:0000313" key="21">
    <source>
        <dbReference type="Proteomes" id="UP000001075"/>
    </source>
</evidence>
<evidence type="ECO:0000256" key="16">
    <source>
        <dbReference type="RuleBase" id="RU000682"/>
    </source>
</evidence>
<comment type="subcellular location">
    <subcellularLocation>
        <location evidence="1 15 16">Nucleus</location>
    </subcellularLocation>
</comment>
<evidence type="ECO:0000256" key="17">
    <source>
        <dbReference type="SAM" id="MobiDB-lite"/>
    </source>
</evidence>
<dbReference type="Pfam" id="PF00046">
    <property type="entry name" value="Homeodomain"/>
    <property type="match status" value="1"/>
</dbReference>
<dbReference type="InterPro" id="IPR036388">
    <property type="entry name" value="WH-like_DNA-bd_sf"/>
</dbReference>
<dbReference type="PROSITE" id="PS00034">
    <property type="entry name" value="PAIRED_1"/>
    <property type="match status" value="1"/>
</dbReference>
<dbReference type="InterPro" id="IPR001523">
    <property type="entry name" value="Paired_dom"/>
</dbReference>
<evidence type="ECO:0000259" key="18">
    <source>
        <dbReference type="PROSITE" id="PS50071"/>
    </source>
</evidence>